<keyword evidence="6" id="KW-0411">Iron-sulfur</keyword>
<evidence type="ECO:0000313" key="8">
    <source>
        <dbReference type="EMBL" id="AGK61640.1"/>
    </source>
</evidence>
<dbReference type="CDD" id="cd21109">
    <property type="entry name" value="SPASM"/>
    <property type="match status" value="1"/>
</dbReference>
<comment type="cofactor">
    <cofactor evidence="1">
        <name>[4Fe-4S] cluster</name>
        <dbReference type="ChEBI" id="CHEBI:49883"/>
    </cofactor>
</comment>
<keyword evidence="3" id="KW-0949">S-adenosyl-L-methionine</keyword>
<dbReference type="SFLD" id="SFLDG01386">
    <property type="entry name" value="main_SPASM_domain-containing"/>
    <property type="match status" value="1"/>
</dbReference>
<dbReference type="PROSITE" id="PS51918">
    <property type="entry name" value="RADICAL_SAM"/>
    <property type="match status" value="1"/>
</dbReference>
<dbReference type="InterPro" id="IPR007197">
    <property type="entry name" value="rSAM"/>
</dbReference>
<accession>N0BMY5</accession>
<dbReference type="InterPro" id="IPR023819">
    <property type="entry name" value="Pep-mod_rSAM_AF0577"/>
</dbReference>
<keyword evidence="9" id="KW-1185">Reference proteome</keyword>
<dbReference type="RefSeq" id="WP_015591238.1">
    <property type="nucleotide sequence ID" value="NC_021169.1"/>
</dbReference>
<protein>
    <submittedName>
        <fullName evidence="8">Putative peptide-modifying radical SAM enzyme, AF0577 family</fullName>
    </submittedName>
</protein>
<dbReference type="SFLD" id="SFLDG01384">
    <property type="entry name" value="thioether_bond_formation_requi"/>
    <property type="match status" value="1"/>
</dbReference>
<evidence type="ECO:0000256" key="2">
    <source>
        <dbReference type="ARBA" id="ARBA00022485"/>
    </source>
</evidence>
<dbReference type="PANTHER" id="PTHR43273:SF2">
    <property type="entry name" value="RADICAL SAM CORE DOMAIN-CONTAINING PROTEIN"/>
    <property type="match status" value="1"/>
</dbReference>
<dbReference type="SFLD" id="SFLDS00029">
    <property type="entry name" value="Radical_SAM"/>
    <property type="match status" value="1"/>
</dbReference>
<dbReference type="InterPro" id="IPR023885">
    <property type="entry name" value="4Fe4S-binding_SPASM_dom"/>
</dbReference>
<dbReference type="NCBIfam" id="TIGR04085">
    <property type="entry name" value="rSAM_more_4Fe4S"/>
    <property type="match status" value="1"/>
</dbReference>
<dbReference type="GO" id="GO:0016491">
    <property type="term" value="F:oxidoreductase activity"/>
    <property type="evidence" value="ECO:0007669"/>
    <property type="project" value="InterPro"/>
</dbReference>
<sequence>MLYIIILTGKCNLNCSYCGGSIDERIMPAEISYPLEELYEFLNRDSDLSIAFYGGEPLLRIDLIKDIMENVEAKHFILQTNGLLLDRLIDELDDINEFSTILVSIDGVKEVNDYYRGKTYERVMRNVEIIKKHYKGELIARMVATERTDIYRDVLHLLERFEYVHWQINAVWVDEDFYSDFIQWIREYNRGIGKLVDFWIKELERGVVRKIVPFLGIASALLGYSLPKPPCGSGENSFVISTDGKILACPICADLEWNLAGDIWNGINRNSFLDVDRCSGCSAFSVCGGRCLFFNRERLWSENKMNAVCDATKNLISRIEWHIPRIKSLIEEKIVYERDLIYPKYNNTTEIIP</sequence>
<dbReference type="GO" id="GO:0046872">
    <property type="term" value="F:metal ion binding"/>
    <property type="evidence" value="ECO:0007669"/>
    <property type="project" value="UniProtKB-KW"/>
</dbReference>
<gene>
    <name evidence="8" type="ORF">Asulf_01667</name>
</gene>
<dbReference type="AlphaFoldDB" id="N0BMY5"/>
<dbReference type="Pfam" id="PF04055">
    <property type="entry name" value="Radical_SAM"/>
    <property type="match status" value="1"/>
</dbReference>
<evidence type="ECO:0000256" key="6">
    <source>
        <dbReference type="ARBA" id="ARBA00023014"/>
    </source>
</evidence>
<dbReference type="Proteomes" id="UP000013307">
    <property type="component" value="Chromosome"/>
</dbReference>
<reference evidence="8 9" key="1">
    <citation type="journal article" date="2013" name="Genome Announc.">
        <title>Complete Genome Sequence of the Thermophilic and Facultatively Chemolithoautotrophic Sulfate Reducer Archaeoglobus sulfaticallidus Strain PM70-1T.</title>
        <authorList>
            <person name="Stokke R."/>
            <person name="Hocking W.P."/>
            <person name="Steinsbu B.O."/>
            <person name="Steen I.H."/>
        </authorList>
    </citation>
    <scope>NUCLEOTIDE SEQUENCE [LARGE SCALE GENOMIC DNA]</scope>
    <source>
        <strain evidence="8">PM70-1</strain>
    </source>
</reference>
<dbReference type="CDD" id="cd01335">
    <property type="entry name" value="Radical_SAM"/>
    <property type="match status" value="1"/>
</dbReference>
<proteinExistence type="predicted"/>
<dbReference type="SFLD" id="SFLDG01104">
    <property type="entry name" value="Uncharacterised_Radical_SAM_Su"/>
    <property type="match status" value="1"/>
</dbReference>
<dbReference type="Gene3D" id="3.20.20.70">
    <property type="entry name" value="Aldolase class I"/>
    <property type="match status" value="1"/>
</dbReference>
<dbReference type="InterPro" id="IPR023867">
    <property type="entry name" value="Sulphatase_maturase_rSAM"/>
</dbReference>
<dbReference type="SUPFAM" id="SSF102114">
    <property type="entry name" value="Radical SAM enzymes"/>
    <property type="match status" value="1"/>
</dbReference>
<name>N0BMY5_9EURY</name>
<dbReference type="SFLD" id="SFLDG01067">
    <property type="entry name" value="SPASM/twitch_domain_containing"/>
    <property type="match status" value="1"/>
</dbReference>
<dbReference type="KEGG" id="ast:Asulf_01667"/>
<keyword evidence="5" id="KW-0408">Iron</keyword>
<dbReference type="InterPro" id="IPR058240">
    <property type="entry name" value="rSAM_sf"/>
</dbReference>
<dbReference type="InterPro" id="IPR000385">
    <property type="entry name" value="MoaA_NifB_PqqE_Fe-S-bd_CS"/>
</dbReference>
<dbReference type="GeneID" id="15393302"/>
<dbReference type="STRING" id="387631.Asulf_01667"/>
<dbReference type="PANTHER" id="PTHR43273">
    <property type="entry name" value="ANAEROBIC SULFATASE-MATURATING ENZYME HOMOLOG ASLB-RELATED"/>
    <property type="match status" value="1"/>
</dbReference>
<evidence type="ECO:0000256" key="3">
    <source>
        <dbReference type="ARBA" id="ARBA00022691"/>
    </source>
</evidence>
<keyword evidence="4" id="KW-0479">Metal-binding</keyword>
<dbReference type="OrthoDB" id="30736at2157"/>
<dbReference type="GO" id="GO:0051539">
    <property type="term" value="F:4 iron, 4 sulfur cluster binding"/>
    <property type="evidence" value="ECO:0007669"/>
    <property type="project" value="UniProtKB-KW"/>
</dbReference>
<evidence type="ECO:0000313" key="9">
    <source>
        <dbReference type="Proteomes" id="UP000013307"/>
    </source>
</evidence>
<evidence type="ECO:0000259" key="7">
    <source>
        <dbReference type="PROSITE" id="PS51918"/>
    </source>
</evidence>
<keyword evidence="2" id="KW-0004">4Fe-4S</keyword>
<evidence type="ECO:0000256" key="4">
    <source>
        <dbReference type="ARBA" id="ARBA00022723"/>
    </source>
</evidence>
<evidence type="ECO:0000256" key="5">
    <source>
        <dbReference type="ARBA" id="ARBA00023004"/>
    </source>
</evidence>
<dbReference type="eggNOG" id="arCOG00945">
    <property type="taxonomic scope" value="Archaea"/>
</dbReference>
<dbReference type="InterPro" id="IPR013785">
    <property type="entry name" value="Aldolase_TIM"/>
</dbReference>
<dbReference type="PROSITE" id="PS01305">
    <property type="entry name" value="MOAA_NIFB_PQQE"/>
    <property type="match status" value="1"/>
</dbReference>
<feature type="domain" description="Radical SAM core" evidence="7">
    <location>
        <begin position="1"/>
        <end position="218"/>
    </location>
</feature>
<organism evidence="8 9">
    <name type="scientific">Archaeoglobus sulfaticallidus PM70-1</name>
    <dbReference type="NCBI Taxonomy" id="387631"/>
    <lineage>
        <taxon>Archaea</taxon>
        <taxon>Methanobacteriati</taxon>
        <taxon>Methanobacteriota</taxon>
        <taxon>Archaeoglobi</taxon>
        <taxon>Archaeoglobales</taxon>
        <taxon>Archaeoglobaceae</taxon>
        <taxon>Archaeoglobus</taxon>
    </lineage>
</organism>
<evidence type="ECO:0000256" key="1">
    <source>
        <dbReference type="ARBA" id="ARBA00001966"/>
    </source>
</evidence>
<dbReference type="HOGENOM" id="CLU_777602_0_0_2"/>
<dbReference type="NCBIfam" id="TIGR04084">
    <property type="entry name" value="rSAM_AF0577"/>
    <property type="match status" value="1"/>
</dbReference>
<dbReference type="EMBL" id="CP005290">
    <property type="protein sequence ID" value="AGK61640.1"/>
    <property type="molecule type" value="Genomic_DNA"/>
</dbReference>